<dbReference type="EMBL" id="NIZV01000139">
    <property type="protein sequence ID" value="RSM05405.1"/>
    <property type="molecule type" value="Genomic_DNA"/>
</dbReference>
<evidence type="ECO:0000313" key="2">
    <source>
        <dbReference type="EMBL" id="RSM05405.1"/>
    </source>
</evidence>
<evidence type="ECO:0000256" key="1">
    <source>
        <dbReference type="ARBA" id="ARBA00010139"/>
    </source>
</evidence>
<dbReference type="InterPro" id="IPR051209">
    <property type="entry name" value="FAD-bind_Monooxygenase_sf"/>
</dbReference>
<dbReference type="PANTHER" id="PTHR42877:SF8">
    <property type="entry name" value="MONOOXYGENASE"/>
    <property type="match status" value="1"/>
</dbReference>
<evidence type="ECO:0000313" key="3">
    <source>
        <dbReference type="Proteomes" id="UP000288429"/>
    </source>
</evidence>
<protein>
    <submittedName>
        <fullName evidence="2">Uncharacterized protein</fullName>
    </submittedName>
</protein>
<proteinExistence type="inferred from homology"/>
<name>A0A428TTP7_9HYPO</name>
<dbReference type="PANTHER" id="PTHR42877">
    <property type="entry name" value="L-ORNITHINE N(5)-MONOOXYGENASE-RELATED"/>
    <property type="match status" value="1"/>
</dbReference>
<comment type="similarity">
    <text evidence="1">Belongs to the FAD-binding monooxygenase family.</text>
</comment>
<accession>A0A428TTP7</accession>
<dbReference type="AlphaFoldDB" id="A0A428TTP7"/>
<comment type="caution">
    <text evidence="2">The sequence shown here is derived from an EMBL/GenBank/DDBJ whole genome shotgun (WGS) entry which is preliminary data.</text>
</comment>
<dbReference type="Proteomes" id="UP000288429">
    <property type="component" value="Unassembled WGS sequence"/>
</dbReference>
<organism evidence="2 3">
    <name type="scientific">Fusarium ambrosium</name>
    <dbReference type="NCBI Taxonomy" id="131363"/>
    <lineage>
        <taxon>Eukaryota</taxon>
        <taxon>Fungi</taxon>
        <taxon>Dikarya</taxon>
        <taxon>Ascomycota</taxon>
        <taxon>Pezizomycotina</taxon>
        <taxon>Sordariomycetes</taxon>
        <taxon>Hypocreomycetidae</taxon>
        <taxon>Hypocreales</taxon>
        <taxon>Nectriaceae</taxon>
        <taxon>Fusarium</taxon>
        <taxon>Fusarium solani species complex</taxon>
    </lineage>
</organism>
<gene>
    <name evidence="2" type="ORF">CDV31_009643</name>
</gene>
<keyword evidence="3" id="KW-1185">Reference proteome</keyword>
<dbReference type="SUPFAM" id="SSF51905">
    <property type="entry name" value="FAD/NAD(P)-binding domain"/>
    <property type="match status" value="1"/>
</dbReference>
<dbReference type="InterPro" id="IPR036188">
    <property type="entry name" value="FAD/NAD-bd_sf"/>
</dbReference>
<sequence>METSHVTIFIREPAWISPLRGMEYHTYTDEEKEEFPNEPGALLKLRKDTEEFMDGAFSLFTKGSPGVNYPESLTLPNVTIVYREIKEIATQGCLTESGRYWPLNVLICATGFDASYNRQGHRPLALQQSALH</sequence>
<reference evidence="2 3" key="1">
    <citation type="submission" date="2017-06" db="EMBL/GenBank/DDBJ databases">
        <title>Cmopartive genomic analysis of Ambrosia Fusariam Clade fungi.</title>
        <authorList>
            <person name="Stajich J.E."/>
            <person name="Carrillo J."/>
            <person name="Kijimoto T."/>
            <person name="Eskalen A."/>
            <person name="O'Donnell K."/>
            <person name="Kasson M."/>
        </authorList>
    </citation>
    <scope>NUCLEOTIDE SEQUENCE [LARGE SCALE GENOMIC DNA]</scope>
    <source>
        <strain evidence="2 3">NRRL 20438</strain>
    </source>
</reference>